<accession>A0ABP5Z003</accession>
<proteinExistence type="predicted"/>
<feature type="compositionally biased region" description="Basic and acidic residues" evidence="1">
    <location>
        <begin position="64"/>
        <end position="82"/>
    </location>
</feature>
<gene>
    <name evidence="2" type="ORF">GCM10010422_37680</name>
</gene>
<keyword evidence="3" id="KW-1185">Reference proteome</keyword>
<dbReference type="Proteomes" id="UP001501721">
    <property type="component" value="Unassembled WGS sequence"/>
</dbReference>
<comment type="caution">
    <text evidence="2">The sequence shown here is derived from an EMBL/GenBank/DDBJ whole genome shotgun (WGS) entry which is preliminary data.</text>
</comment>
<evidence type="ECO:0000313" key="3">
    <source>
        <dbReference type="Proteomes" id="UP001501721"/>
    </source>
</evidence>
<evidence type="ECO:0000313" key="2">
    <source>
        <dbReference type="EMBL" id="GAA2488013.1"/>
    </source>
</evidence>
<feature type="region of interest" description="Disordered" evidence="1">
    <location>
        <begin position="64"/>
        <end position="105"/>
    </location>
</feature>
<organism evidence="2 3">
    <name type="scientific">Streptomyces graminearus</name>
    <dbReference type="NCBI Taxonomy" id="284030"/>
    <lineage>
        <taxon>Bacteria</taxon>
        <taxon>Bacillati</taxon>
        <taxon>Actinomycetota</taxon>
        <taxon>Actinomycetes</taxon>
        <taxon>Kitasatosporales</taxon>
        <taxon>Streptomycetaceae</taxon>
        <taxon>Streptomyces</taxon>
    </lineage>
</organism>
<dbReference type="EMBL" id="BAAATL010000016">
    <property type="protein sequence ID" value="GAA2488013.1"/>
    <property type="molecule type" value="Genomic_DNA"/>
</dbReference>
<sequence length="105" mass="11088">MRWPSVRSAAPAAGVAISADAAITQARHSRVRRVPLISDDLRRFDIVACIVAGECRETGHCATGEGKRVADEGDLTDREESRAPAALPSYGTSAGRPISPVRYGG</sequence>
<evidence type="ECO:0000256" key="1">
    <source>
        <dbReference type="SAM" id="MobiDB-lite"/>
    </source>
</evidence>
<reference evidence="3" key="1">
    <citation type="journal article" date="2019" name="Int. J. Syst. Evol. Microbiol.">
        <title>The Global Catalogue of Microorganisms (GCM) 10K type strain sequencing project: providing services to taxonomists for standard genome sequencing and annotation.</title>
        <authorList>
            <consortium name="The Broad Institute Genomics Platform"/>
            <consortium name="The Broad Institute Genome Sequencing Center for Infectious Disease"/>
            <person name="Wu L."/>
            <person name="Ma J."/>
        </authorList>
    </citation>
    <scope>NUCLEOTIDE SEQUENCE [LARGE SCALE GENOMIC DNA]</scope>
    <source>
        <strain evidence="3">JCM 6923</strain>
    </source>
</reference>
<name>A0ABP5Z003_9ACTN</name>
<protein>
    <submittedName>
        <fullName evidence="2">Uncharacterized protein</fullName>
    </submittedName>
</protein>